<gene>
    <name evidence="2" type="ORF">AABB24_036992</name>
</gene>
<dbReference type="PANTHER" id="PTHR33144">
    <property type="entry name" value="OS10G0409366 PROTEIN-RELATED"/>
    <property type="match status" value="1"/>
</dbReference>
<feature type="compositionally biased region" description="Basic and acidic residues" evidence="1">
    <location>
        <begin position="99"/>
        <end position="110"/>
    </location>
</feature>
<comment type="caution">
    <text evidence="2">The sequence shown here is derived from an EMBL/GenBank/DDBJ whole genome shotgun (WGS) entry which is preliminary data.</text>
</comment>
<name>A0ABD2R2M6_9SOLN</name>
<feature type="compositionally biased region" description="Basic residues" evidence="1">
    <location>
        <begin position="111"/>
        <end position="127"/>
    </location>
</feature>
<sequence length="232" mass="27034">MSNKNNKSKGCQCLNRPKIGHKMKEMNHMIQKIFQENTDATDDMKRILMISFGSKWKELKHEAKTIGYDPYNTDIERLAHCPDIVEEDQWHSLVHYWSSKEEKEKSERNKQSRKKLTMPHTSRRKSHSQIIDDTTKMNNGVKTTRIEVFKKTHIRVNKQPVNEIAGEVMVPDNPLEDCQQPSSLVPGVHTRKANMIKKTGTTVIGTNKKKWVCLKKTTRSFISFKRRKISCI</sequence>
<dbReference type="EMBL" id="JBJKTR010000022">
    <property type="protein sequence ID" value="KAL3326065.1"/>
    <property type="molecule type" value="Genomic_DNA"/>
</dbReference>
<proteinExistence type="predicted"/>
<dbReference type="PANTHER" id="PTHR33144:SF47">
    <property type="entry name" value="LEUCINE-RICH REPEAT RESISTANCE PROTEIN"/>
    <property type="match status" value="1"/>
</dbReference>
<evidence type="ECO:0000313" key="3">
    <source>
        <dbReference type="Proteomes" id="UP001627284"/>
    </source>
</evidence>
<dbReference type="Pfam" id="PF03004">
    <property type="entry name" value="Transposase_24"/>
    <property type="match status" value="1"/>
</dbReference>
<evidence type="ECO:0000256" key="1">
    <source>
        <dbReference type="SAM" id="MobiDB-lite"/>
    </source>
</evidence>
<organism evidence="2 3">
    <name type="scientific">Solanum stoloniferum</name>
    <dbReference type="NCBI Taxonomy" id="62892"/>
    <lineage>
        <taxon>Eukaryota</taxon>
        <taxon>Viridiplantae</taxon>
        <taxon>Streptophyta</taxon>
        <taxon>Embryophyta</taxon>
        <taxon>Tracheophyta</taxon>
        <taxon>Spermatophyta</taxon>
        <taxon>Magnoliopsida</taxon>
        <taxon>eudicotyledons</taxon>
        <taxon>Gunneridae</taxon>
        <taxon>Pentapetalae</taxon>
        <taxon>asterids</taxon>
        <taxon>lamiids</taxon>
        <taxon>Solanales</taxon>
        <taxon>Solanaceae</taxon>
        <taxon>Solanoideae</taxon>
        <taxon>Solaneae</taxon>
        <taxon>Solanum</taxon>
    </lineage>
</organism>
<protein>
    <submittedName>
        <fullName evidence="2">Uncharacterized protein</fullName>
    </submittedName>
</protein>
<accession>A0ABD2R2M6</accession>
<dbReference type="InterPro" id="IPR004252">
    <property type="entry name" value="Probable_transposase_24"/>
</dbReference>
<evidence type="ECO:0000313" key="2">
    <source>
        <dbReference type="EMBL" id="KAL3326065.1"/>
    </source>
</evidence>
<dbReference type="Proteomes" id="UP001627284">
    <property type="component" value="Unassembled WGS sequence"/>
</dbReference>
<dbReference type="AlphaFoldDB" id="A0ABD2R2M6"/>
<keyword evidence="3" id="KW-1185">Reference proteome</keyword>
<reference evidence="2 3" key="1">
    <citation type="submission" date="2024-05" db="EMBL/GenBank/DDBJ databases">
        <title>De novo assembly of an allotetraploid wild potato.</title>
        <authorList>
            <person name="Hosaka A.J."/>
        </authorList>
    </citation>
    <scope>NUCLEOTIDE SEQUENCE [LARGE SCALE GENOMIC DNA]</scope>
    <source>
        <tissue evidence="2">Young leaves</tissue>
    </source>
</reference>
<feature type="region of interest" description="Disordered" evidence="1">
    <location>
        <begin position="99"/>
        <end position="130"/>
    </location>
</feature>